<name>A0A8S5USX9_9CAUD</name>
<evidence type="ECO:0000313" key="1">
    <source>
        <dbReference type="EMBL" id="DAF97608.1"/>
    </source>
</evidence>
<proteinExistence type="predicted"/>
<dbReference type="SUPFAM" id="SSF47413">
    <property type="entry name" value="lambda repressor-like DNA-binding domains"/>
    <property type="match status" value="1"/>
</dbReference>
<dbReference type="EMBL" id="BK016135">
    <property type="protein sequence ID" value="DAF97608.1"/>
    <property type="molecule type" value="Genomic_DNA"/>
</dbReference>
<dbReference type="Gene3D" id="1.10.260.40">
    <property type="entry name" value="lambda repressor-like DNA-binding domains"/>
    <property type="match status" value="1"/>
</dbReference>
<reference evidence="1" key="1">
    <citation type="journal article" date="2021" name="Proc. Natl. Acad. Sci. U.S.A.">
        <title>A Catalog of Tens of Thousands of Viruses from Human Metagenomes Reveals Hidden Associations with Chronic Diseases.</title>
        <authorList>
            <person name="Tisza M.J."/>
            <person name="Buck C.B."/>
        </authorList>
    </citation>
    <scope>NUCLEOTIDE SEQUENCE</scope>
    <source>
        <strain evidence="1">Ct4fm14</strain>
    </source>
</reference>
<protein>
    <submittedName>
        <fullName evidence="1">Putative transcriptional regulator</fullName>
    </submittedName>
</protein>
<sequence>MGAMMDDKFSALFGAALKTDDRDKYVSDWALFSEWGDAADAEVPDQRISALGALWDVAHASIREIRAYTGLTRTNFALRYLIPYRTVENWERGESQCPDYVRLLLAQVTGFYRRPGESQ</sequence>
<dbReference type="GO" id="GO:0003677">
    <property type="term" value="F:DNA binding"/>
    <property type="evidence" value="ECO:0007669"/>
    <property type="project" value="InterPro"/>
</dbReference>
<organism evidence="1">
    <name type="scientific">Siphoviridae sp. ct4fm14</name>
    <dbReference type="NCBI Taxonomy" id="2825331"/>
    <lineage>
        <taxon>Viruses</taxon>
        <taxon>Duplodnaviria</taxon>
        <taxon>Heunggongvirae</taxon>
        <taxon>Uroviricota</taxon>
        <taxon>Caudoviricetes</taxon>
    </lineage>
</organism>
<accession>A0A8S5USX9</accession>
<dbReference type="InterPro" id="IPR010982">
    <property type="entry name" value="Lambda_DNA-bd_dom_sf"/>
</dbReference>